<dbReference type="OrthoDB" id="10480736at2759"/>
<protein>
    <submittedName>
        <fullName evidence="3">Uncharacterized protein</fullName>
    </submittedName>
</protein>
<reference evidence="3" key="1">
    <citation type="submission" date="2022-08" db="UniProtKB">
        <authorList>
            <consortium name="EnsemblMetazoa"/>
        </authorList>
    </citation>
    <scope>IDENTIFICATION</scope>
    <source>
        <strain evidence="3">05x7-T-G4-1.051#20</strain>
    </source>
</reference>
<evidence type="ECO:0000256" key="1">
    <source>
        <dbReference type="SAM" id="MobiDB-lite"/>
    </source>
</evidence>
<dbReference type="Proteomes" id="UP000005408">
    <property type="component" value="Unassembled WGS sequence"/>
</dbReference>
<feature type="chain" id="PRO_5036452279" evidence="2">
    <location>
        <begin position="20"/>
        <end position="342"/>
    </location>
</feature>
<proteinExistence type="predicted"/>
<feature type="compositionally biased region" description="Polar residues" evidence="1">
    <location>
        <begin position="120"/>
        <end position="131"/>
    </location>
</feature>
<keyword evidence="4" id="KW-1185">Reference proteome</keyword>
<evidence type="ECO:0000256" key="2">
    <source>
        <dbReference type="SAM" id="SignalP"/>
    </source>
</evidence>
<feature type="compositionally biased region" description="Basic residues" evidence="1">
    <location>
        <begin position="91"/>
        <end position="115"/>
    </location>
</feature>
<accession>A0A8W8J1P0</accession>
<keyword evidence="2" id="KW-0732">Signal</keyword>
<feature type="region of interest" description="Disordered" evidence="1">
    <location>
        <begin position="36"/>
        <end position="159"/>
    </location>
</feature>
<dbReference type="EnsemblMetazoa" id="G16666.1">
    <property type="protein sequence ID" value="G16666.1:cds"/>
    <property type="gene ID" value="G16666"/>
</dbReference>
<dbReference type="AlphaFoldDB" id="A0A8W8J1P0"/>
<organism evidence="3 4">
    <name type="scientific">Magallana gigas</name>
    <name type="common">Pacific oyster</name>
    <name type="synonym">Crassostrea gigas</name>
    <dbReference type="NCBI Taxonomy" id="29159"/>
    <lineage>
        <taxon>Eukaryota</taxon>
        <taxon>Metazoa</taxon>
        <taxon>Spiralia</taxon>
        <taxon>Lophotrochozoa</taxon>
        <taxon>Mollusca</taxon>
        <taxon>Bivalvia</taxon>
        <taxon>Autobranchia</taxon>
        <taxon>Pteriomorphia</taxon>
        <taxon>Ostreida</taxon>
        <taxon>Ostreoidea</taxon>
        <taxon>Ostreidae</taxon>
        <taxon>Magallana</taxon>
    </lineage>
</organism>
<evidence type="ECO:0000313" key="3">
    <source>
        <dbReference type="EnsemblMetazoa" id="G16666.1:cds"/>
    </source>
</evidence>
<evidence type="ECO:0000313" key="4">
    <source>
        <dbReference type="Proteomes" id="UP000005408"/>
    </source>
</evidence>
<name>A0A8W8J1P0_MAGGI</name>
<feature type="signal peptide" evidence="2">
    <location>
        <begin position="1"/>
        <end position="19"/>
    </location>
</feature>
<feature type="compositionally biased region" description="Basic and acidic residues" evidence="1">
    <location>
        <begin position="59"/>
        <end position="90"/>
    </location>
</feature>
<sequence length="342" mass="39318">MHFVLVIVVTLVISMDTLSNSQQTTDSGYDVVIERRKREPLGTPDVDLTSLDETPGISEGKENSSQHTADLRSYRAYEQNQPREDKFESKRGRKRPKSFYRKNKKKGSRKPKPPSKPRGDQSNSQEENNMKNMHHGSKNYYGSSEPPVSGSEEEDLPETTSFVEGRFTYGSSDSPFGMYNPRYNCFERFPRNYFLGVSSICQEERMRRKIRYALQKDQAVSESMKAHYYRCAKAYVNYAGLDETCPTKINIATTVFHGRQKCYVVEPYQQCLTYSACMNPRGGCAERRGAPFFSSCFYDGFRDAFVWVYCPRCGFRLVKVSLPQCCSCRKWTLCRGGGHRNH</sequence>